<evidence type="ECO:0000256" key="1">
    <source>
        <dbReference type="SAM" id="MobiDB-lite"/>
    </source>
</evidence>
<keyword evidence="2" id="KW-0812">Transmembrane</keyword>
<feature type="compositionally biased region" description="Low complexity" evidence="1">
    <location>
        <begin position="462"/>
        <end position="479"/>
    </location>
</feature>
<reference evidence="3" key="1">
    <citation type="submission" date="2021-11" db="EMBL/GenBank/DDBJ databases">
        <authorList>
            <person name="Islam A."/>
            <person name="Islam S."/>
            <person name="Flora M.S."/>
            <person name="Rahman M."/>
            <person name="Ziaur R.M."/>
            <person name="Epstein J.H."/>
            <person name="Hassan M."/>
            <person name="Klassen M."/>
            <person name="Woodard K."/>
            <person name="Webb A."/>
            <person name="Webby R.J."/>
            <person name="El Zowalaty M.E."/>
        </authorList>
    </citation>
    <scope>NUCLEOTIDE SEQUENCE</scope>
    <source>
        <strain evidence="3">Pbs3</strain>
    </source>
</reference>
<feature type="region of interest" description="Disordered" evidence="1">
    <location>
        <begin position="621"/>
        <end position="650"/>
    </location>
</feature>
<feature type="compositionally biased region" description="Low complexity" evidence="1">
    <location>
        <begin position="431"/>
        <end position="450"/>
    </location>
</feature>
<feature type="region of interest" description="Disordered" evidence="1">
    <location>
        <begin position="200"/>
        <end position="233"/>
    </location>
</feature>
<comment type="caution">
    <text evidence="3">The sequence shown here is derived from an EMBL/GenBank/DDBJ whole genome shotgun (WGS) entry which is preliminary data.</text>
</comment>
<name>A0AAU9L694_9STRA</name>
<proteinExistence type="predicted"/>
<sequence>MRTVTAAMCVALTTSSQRVFGPPVVSSICDGLKERPVHVVGVRGMFCVPLPPCEGVVNIGMKEPLACPQEGQRDVLGEEELAMDSCCAVIDNDSGALGCILVEENEEQTSACLSSVNLPRERDFSHLRRRRARNRMMQDVVADVVLRGSLSRAGSMHTQEVTETNPAISTTTTIVSATTTTTRVSTTSAPELTAPAAMTLPTTATSTPDPISTSTSDPISTSISGPMTTSTSGVMATTSAPMTTTASVATMTSNSTTAMFETEGIATTMDASIVTTTETSVVATAAPVDATKASVVTISLPEATTSPLAATPIQSASNPMATSTSDLMTTSTSGVMATTSAPMATTASVATMTLNSTAAAPVATTFVSANFTSVPVTSTLASSDTSATVAIPAAISVVPDSTPQATATTINMTAPATSSGSSLQLSERLEPTSSPPVGTTTPPVESGLILDSSSILPSPVSIPRTNVSSLPPLTTIPSSNLDFNTDGVSFTPTTTPTQPSSVTARPTSLNSRPTDQLATPTPGFPLIESVSEFSSGSNGTAGLASAVDGSSIASKLVSTPTADSGAAGSPDSLPASSGSVLSATAGSPLESGSKSAGPTSLSGGLSADATGAISNGNGASLSSLTSSLPESSSRSESTEPSVLGLTAAGNSGETGSFDKLFSGTVGSPSVENVVSSPSQLRSSPLPLDSSILPSDPSLPSSSLLMLSSSSSLEAERLTPLPAESTLSKDVLQLFPITDVSSDDSLSSGEDTGRSNALGSNAMTFITVGTAAMVALMFGIFYLCPKRTNPHELLTPCEPPQPSNHTGAYPYNHSLELEAAGPYDAASTPRIDIIHTRLT</sequence>
<feature type="compositionally biased region" description="Low complexity" evidence="1">
    <location>
        <begin position="200"/>
        <end position="224"/>
    </location>
</feature>
<feature type="region of interest" description="Disordered" evidence="1">
    <location>
        <begin position="409"/>
        <end position="450"/>
    </location>
</feature>
<feature type="compositionally biased region" description="Low complexity" evidence="1">
    <location>
        <begin position="621"/>
        <end position="641"/>
    </location>
</feature>
<feature type="region of interest" description="Disordered" evidence="1">
    <location>
        <begin position="462"/>
        <end position="530"/>
    </location>
</feature>
<feature type="compositionally biased region" description="Polar residues" evidence="1">
    <location>
        <begin position="409"/>
        <end position="425"/>
    </location>
</feature>
<feature type="region of interest" description="Disordered" evidence="1">
    <location>
        <begin position="668"/>
        <end position="693"/>
    </location>
</feature>
<feature type="compositionally biased region" description="Polar residues" evidence="1">
    <location>
        <begin position="504"/>
        <end position="519"/>
    </location>
</feature>
<evidence type="ECO:0000256" key="2">
    <source>
        <dbReference type="SAM" id="Phobius"/>
    </source>
</evidence>
<evidence type="ECO:0000313" key="4">
    <source>
        <dbReference type="Proteomes" id="UP001160483"/>
    </source>
</evidence>
<feature type="compositionally biased region" description="Polar residues" evidence="1">
    <location>
        <begin position="574"/>
        <end position="603"/>
    </location>
</feature>
<keyword evidence="2" id="KW-0472">Membrane</keyword>
<dbReference type="Proteomes" id="UP001160483">
    <property type="component" value="Unassembled WGS sequence"/>
</dbReference>
<keyword evidence="2" id="KW-1133">Transmembrane helix</keyword>
<feature type="region of interest" description="Disordered" evidence="1">
    <location>
        <begin position="559"/>
        <end position="603"/>
    </location>
</feature>
<protein>
    <submittedName>
        <fullName evidence="3">Uncharacterized protein</fullName>
    </submittedName>
</protein>
<dbReference type="EMBL" id="CAKKTJ010000324">
    <property type="protein sequence ID" value="CAH0480663.1"/>
    <property type="molecule type" value="Genomic_DNA"/>
</dbReference>
<accession>A0AAU9L694</accession>
<evidence type="ECO:0000313" key="3">
    <source>
        <dbReference type="EMBL" id="CAH0480663.1"/>
    </source>
</evidence>
<feature type="transmembrane region" description="Helical" evidence="2">
    <location>
        <begin position="761"/>
        <end position="783"/>
    </location>
</feature>
<dbReference type="AlphaFoldDB" id="A0AAU9L694"/>
<organism evidence="3 4">
    <name type="scientific">Peronospora belbahrii</name>
    <dbReference type="NCBI Taxonomy" id="622444"/>
    <lineage>
        <taxon>Eukaryota</taxon>
        <taxon>Sar</taxon>
        <taxon>Stramenopiles</taxon>
        <taxon>Oomycota</taxon>
        <taxon>Peronosporomycetes</taxon>
        <taxon>Peronosporales</taxon>
        <taxon>Peronosporaceae</taxon>
        <taxon>Peronospora</taxon>
    </lineage>
</organism>
<feature type="compositionally biased region" description="Low complexity" evidence="1">
    <location>
        <begin position="489"/>
        <end position="503"/>
    </location>
</feature>
<gene>
    <name evidence="3" type="ORF">PBS003_LOCUS7280</name>
</gene>